<keyword evidence="1" id="KW-0805">Transcription regulation</keyword>
<dbReference type="PRINTS" id="PR00455">
    <property type="entry name" value="HTHTETR"/>
</dbReference>
<dbReference type="Proteomes" id="UP000600449">
    <property type="component" value="Unassembled WGS sequence"/>
</dbReference>
<name>A0A917Q641_9HYPH</name>
<dbReference type="InterPro" id="IPR041479">
    <property type="entry name" value="TetR_CgmR_C"/>
</dbReference>
<keyword evidence="2 4" id="KW-0238">DNA-binding</keyword>
<proteinExistence type="predicted"/>
<dbReference type="Pfam" id="PF17937">
    <property type="entry name" value="TetR_C_28"/>
    <property type="match status" value="1"/>
</dbReference>
<dbReference type="Gene3D" id="1.10.357.10">
    <property type="entry name" value="Tetracycline Repressor, domain 2"/>
    <property type="match status" value="1"/>
</dbReference>
<dbReference type="InterPro" id="IPR009057">
    <property type="entry name" value="Homeodomain-like_sf"/>
</dbReference>
<dbReference type="GO" id="GO:0000976">
    <property type="term" value="F:transcription cis-regulatory region binding"/>
    <property type="evidence" value="ECO:0007669"/>
    <property type="project" value="TreeGrafter"/>
</dbReference>
<organism evidence="6 7">
    <name type="scientific">Salinarimonas ramus</name>
    <dbReference type="NCBI Taxonomy" id="690164"/>
    <lineage>
        <taxon>Bacteria</taxon>
        <taxon>Pseudomonadati</taxon>
        <taxon>Pseudomonadota</taxon>
        <taxon>Alphaproteobacteria</taxon>
        <taxon>Hyphomicrobiales</taxon>
        <taxon>Salinarimonadaceae</taxon>
        <taxon>Salinarimonas</taxon>
    </lineage>
</organism>
<dbReference type="SUPFAM" id="SSF46689">
    <property type="entry name" value="Homeodomain-like"/>
    <property type="match status" value="1"/>
</dbReference>
<dbReference type="Pfam" id="PF00440">
    <property type="entry name" value="TetR_N"/>
    <property type="match status" value="1"/>
</dbReference>
<keyword evidence="3" id="KW-0804">Transcription</keyword>
<dbReference type="EMBL" id="BMMF01000004">
    <property type="protein sequence ID" value="GGK29159.1"/>
    <property type="molecule type" value="Genomic_DNA"/>
</dbReference>
<dbReference type="PROSITE" id="PS50977">
    <property type="entry name" value="HTH_TETR_2"/>
    <property type="match status" value="1"/>
</dbReference>
<evidence type="ECO:0000256" key="3">
    <source>
        <dbReference type="ARBA" id="ARBA00023163"/>
    </source>
</evidence>
<sequence length="182" mass="19221">MTKGTESTRTRILRAAQEIAQEVGPASVSLEAVAAKAGVSKGGLLYHFPSKAALLRGLVEHQLARFEAALAIEEAKSRHDGVIAAYLETFVAERLCKAPPSAGMLSALVEDPAILEPVRGRERGFLDAIRENAADPDRATIAYLALHGLAATRLLAIDVLEEDEVAAVLDRLRSEVGEGGGG</sequence>
<evidence type="ECO:0000256" key="4">
    <source>
        <dbReference type="PROSITE-ProRule" id="PRU00335"/>
    </source>
</evidence>
<accession>A0A917Q641</accession>
<dbReference type="GO" id="GO:0003700">
    <property type="term" value="F:DNA-binding transcription factor activity"/>
    <property type="evidence" value="ECO:0007669"/>
    <property type="project" value="TreeGrafter"/>
</dbReference>
<evidence type="ECO:0000313" key="7">
    <source>
        <dbReference type="Proteomes" id="UP000600449"/>
    </source>
</evidence>
<dbReference type="RefSeq" id="WP_188911198.1">
    <property type="nucleotide sequence ID" value="NZ_BMMF01000004.1"/>
</dbReference>
<comment type="caution">
    <text evidence="6">The sequence shown here is derived from an EMBL/GenBank/DDBJ whole genome shotgun (WGS) entry which is preliminary data.</text>
</comment>
<dbReference type="PANTHER" id="PTHR30055">
    <property type="entry name" value="HTH-TYPE TRANSCRIPTIONAL REGULATOR RUTR"/>
    <property type="match status" value="1"/>
</dbReference>
<evidence type="ECO:0000256" key="1">
    <source>
        <dbReference type="ARBA" id="ARBA00023015"/>
    </source>
</evidence>
<protein>
    <submittedName>
        <fullName evidence="6">TetR family transcriptional regulator</fullName>
    </submittedName>
</protein>
<dbReference type="PANTHER" id="PTHR30055:SF234">
    <property type="entry name" value="HTH-TYPE TRANSCRIPTIONAL REGULATOR BETI"/>
    <property type="match status" value="1"/>
</dbReference>
<dbReference type="InterPro" id="IPR050109">
    <property type="entry name" value="HTH-type_TetR-like_transc_reg"/>
</dbReference>
<dbReference type="AlphaFoldDB" id="A0A917Q641"/>
<keyword evidence="7" id="KW-1185">Reference proteome</keyword>
<dbReference type="InterPro" id="IPR001647">
    <property type="entry name" value="HTH_TetR"/>
</dbReference>
<reference evidence="6 7" key="1">
    <citation type="journal article" date="2014" name="Int. J. Syst. Evol. Microbiol.">
        <title>Complete genome sequence of Corynebacterium casei LMG S-19264T (=DSM 44701T), isolated from a smear-ripened cheese.</title>
        <authorList>
            <consortium name="US DOE Joint Genome Institute (JGI-PGF)"/>
            <person name="Walter F."/>
            <person name="Albersmeier A."/>
            <person name="Kalinowski J."/>
            <person name="Ruckert C."/>
        </authorList>
    </citation>
    <scope>NUCLEOTIDE SEQUENCE [LARGE SCALE GENOMIC DNA]</scope>
    <source>
        <strain evidence="6 7">CGMCC 1.9161</strain>
    </source>
</reference>
<feature type="DNA-binding region" description="H-T-H motif" evidence="4">
    <location>
        <begin position="29"/>
        <end position="48"/>
    </location>
</feature>
<feature type="domain" description="HTH tetR-type" evidence="5">
    <location>
        <begin position="6"/>
        <end position="66"/>
    </location>
</feature>
<evidence type="ECO:0000256" key="2">
    <source>
        <dbReference type="ARBA" id="ARBA00023125"/>
    </source>
</evidence>
<evidence type="ECO:0000313" key="6">
    <source>
        <dbReference type="EMBL" id="GGK29159.1"/>
    </source>
</evidence>
<evidence type="ECO:0000259" key="5">
    <source>
        <dbReference type="PROSITE" id="PS50977"/>
    </source>
</evidence>
<gene>
    <name evidence="6" type="ORF">GCM10011322_14470</name>
</gene>